<gene>
    <name evidence="3" type="ORF">DAPPUDRAFT_241527</name>
</gene>
<protein>
    <submittedName>
        <fullName evidence="3">Uncharacterized protein</fullName>
    </submittedName>
</protein>
<dbReference type="InParanoid" id="E9GEH4"/>
<reference evidence="3 4" key="1">
    <citation type="journal article" date="2011" name="Science">
        <title>The ecoresponsive genome of Daphnia pulex.</title>
        <authorList>
            <person name="Colbourne J.K."/>
            <person name="Pfrender M.E."/>
            <person name="Gilbert D."/>
            <person name="Thomas W.K."/>
            <person name="Tucker A."/>
            <person name="Oakley T.H."/>
            <person name="Tokishita S."/>
            <person name="Aerts A."/>
            <person name="Arnold G.J."/>
            <person name="Basu M.K."/>
            <person name="Bauer D.J."/>
            <person name="Caceres C.E."/>
            <person name="Carmel L."/>
            <person name="Casola C."/>
            <person name="Choi J.H."/>
            <person name="Detter J.C."/>
            <person name="Dong Q."/>
            <person name="Dusheyko S."/>
            <person name="Eads B.D."/>
            <person name="Frohlich T."/>
            <person name="Geiler-Samerotte K.A."/>
            <person name="Gerlach D."/>
            <person name="Hatcher P."/>
            <person name="Jogdeo S."/>
            <person name="Krijgsveld J."/>
            <person name="Kriventseva E.V."/>
            <person name="Kultz D."/>
            <person name="Laforsch C."/>
            <person name="Lindquist E."/>
            <person name="Lopez J."/>
            <person name="Manak J.R."/>
            <person name="Muller J."/>
            <person name="Pangilinan J."/>
            <person name="Patwardhan R.P."/>
            <person name="Pitluck S."/>
            <person name="Pritham E.J."/>
            <person name="Rechtsteiner A."/>
            <person name="Rho M."/>
            <person name="Rogozin I.B."/>
            <person name="Sakarya O."/>
            <person name="Salamov A."/>
            <person name="Schaack S."/>
            <person name="Shapiro H."/>
            <person name="Shiga Y."/>
            <person name="Skalitzky C."/>
            <person name="Smith Z."/>
            <person name="Souvorov A."/>
            <person name="Sung W."/>
            <person name="Tang Z."/>
            <person name="Tsuchiya D."/>
            <person name="Tu H."/>
            <person name="Vos H."/>
            <person name="Wang M."/>
            <person name="Wolf Y.I."/>
            <person name="Yamagata H."/>
            <person name="Yamada T."/>
            <person name="Ye Y."/>
            <person name="Shaw J.R."/>
            <person name="Andrews J."/>
            <person name="Crease T.J."/>
            <person name="Tang H."/>
            <person name="Lucas S.M."/>
            <person name="Robertson H.M."/>
            <person name="Bork P."/>
            <person name="Koonin E.V."/>
            <person name="Zdobnov E.M."/>
            <person name="Grigoriev I.V."/>
            <person name="Lynch M."/>
            <person name="Boore J.L."/>
        </authorList>
    </citation>
    <scope>NUCLEOTIDE SEQUENCE [LARGE SCALE GENOMIC DNA]</scope>
</reference>
<organism evidence="3 4">
    <name type="scientific">Daphnia pulex</name>
    <name type="common">Water flea</name>
    <dbReference type="NCBI Taxonomy" id="6669"/>
    <lineage>
        <taxon>Eukaryota</taxon>
        <taxon>Metazoa</taxon>
        <taxon>Ecdysozoa</taxon>
        <taxon>Arthropoda</taxon>
        <taxon>Crustacea</taxon>
        <taxon>Branchiopoda</taxon>
        <taxon>Diplostraca</taxon>
        <taxon>Cladocera</taxon>
        <taxon>Anomopoda</taxon>
        <taxon>Daphniidae</taxon>
        <taxon>Daphnia</taxon>
    </lineage>
</organism>
<keyword evidence="4" id="KW-1185">Reference proteome</keyword>
<accession>E9GEH4</accession>
<feature type="region of interest" description="Disordered" evidence="1">
    <location>
        <begin position="241"/>
        <end position="263"/>
    </location>
</feature>
<dbReference type="EMBL" id="GL732540">
    <property type="protein sequence ID" value="EFX82312.1"/>
    <property type="molecule type" value="Genomic_DNA"/>
</dbReference>
<evidence type="ECO:0000256" key="1">
    <source>
        <dbReference type="SAM" id="MobiDB-lite"/>
    </source>
</evidence>
<keyword evidence="2" id="KW-0732">Signal</keyword>
<feature type="signal peptide" evidence="2">
    <location>
        <begin position="1"/>
        <end position="20"/>
    </location>
</feature>
<sequence length="263" mass="30100">MSPTTMLTVVFNWIISWFLGEDYQNLVKPKPTGPTNPGQKPNLPPPPIPVTPATGLFEGDCGDPYYSYPKHVPIQLNNQPPSQRYARNEQFHRQLLAPPQRPDMFYVEMQNRFRQMEEQQKIDQREIYELRINAVKMQAELDEIRSNLNLIFLPQPAPMGWTAPHPKKDGSAFDSPPTTTTSVKPESYYSNAALASSKTQNDLSPRMVDLIDVNNWGPIMPRPNSNERNNVHPPFVFQMAPPKAPPTIQKSTGQIRNQYRRHI</sequence>
<feature type="chain" id="PRO_5003240921" evidence="2">
    <location>
        <begin position="21"/>
        <end position="263"/>
    </location>
</feature>
<evidence type="ECO:0000256" key="2">
    <source>
        <dbReference type="SAM" id="SignalP"/>
    </source>
</evidence>
<dbReference type="HOGENOM" id="CLU_1058681_0_0_1"/>
<proteinExistence type="predicted"/>
<dbReference type="Proteomes" id="UP000000305">
    <property type="component" value="Unassembled WGS sequence"/>
</dbReference>
<dbReference type="AlphaFoldDB" id="E9GEH4"/>
<dbReference type="KEGG" id="dpx:DAPPUDRAFT_241527"/>
<feature type="compositionally biased region" description="Polar residues" evidence="1">
    <location>
        <begin position="248"/>
        <end position="257"/>
    </location>
</feature>
<evidence type="ECO:0000313" key="3">
    <source>
        <dbReference type="EMBL" id="EFX82312.1"/>
    </source>
</evidence>
<name>E9GEH4_DAPPU</name>
<evidence type="ECO:0000313" key="4">
    <source>
        <dbReference type="Proteomes" id="UP000000305"/>
    </source>
</evidence>
<feature type="region of interest" description="Disordered" evidence="1">
    <location>
        <begin position="29"/>
        <end position="52"/>
    </location>
</feature>